<dbReference type="RefSeq" id="WP_213809284.1">
    <property type="nucleotide sequence ID" value="NZ_JAAMFK010000006.1"/>
</dbReference>
<evidence type="ECO:0000313" key="1">
    <source>
        <dbReference type="EMBL" id="MBS9338999.1"/>
    </source>
</evidence>
<sequence>MWKELDSTQKATYKKLMTNFASLSEAFAQKENDSSDTIIAPIIVSKFQETAFKRAFNATIEDIGNSSFDASINNGPDKKYLVGIKSFGVTSGYQKIAQFKQSSQLENWGEYINNIKQRGKDGKSKEDKDDYKTLAIRIAELRNKRIESSKSQLRGFKYKSDVEAVYHVLMPSKAIKNPGENDKPYIAVGETSYLPIDENKIKIEGPTDKNHLQNFRFNDGQHFYQYNSADSQLLMSFKSDEKAKNNESISVAEWPLSYVSDAFDFFANLHDSENDVKTFLQESQNSTLETHPKNNIIENSFTFKIKTEKRSGFNEWFSKSKSTPKEGETAYLKLISKVREVFGENSEFEKNLKYVLFTYFGKEVEKEKRESIRDDLTNQSKIDENLYEMIRKALWRGVSPYEVYIPVPNSKKFNHENPDFFKKGAGELLDTKLVAKPEDRSFPIKFIPSGEELDMILTQSDGKAIQSVDSQYLFGEWVLKNVFQLDDWELLTEEKLDELGINAMTFTKYNNGDPMTLEFTYVDPDNPPFDYWE</sequence>
<gene>
    <name evidence="1" type="ORF">G6R29_05115</name>
</gene>
<organism evidence="1 2">
    <name type="scientific">Fructobacillus broussonetiae</name>
    <dbReference type="NCBI Taxonomy" id="2713173"/>
    <lineage>
        <taxon>Bacteria</taxon>
        <taxon>Bacillati</taxon>
        <taxon>Bacillota</taxon>
        <taxon>Bacilli</taxon>
        <taxon>Lactobacillales</taxon>
        <taxon>Lactobacillaceae</taxon>
        <taxon>Fructobacillus</taxon>
    </lineage>
</organism>
<protein>
    <submittedName>
        <fullName evidence="1">Uncharacterized protein</fullName>
    </submittedName>
</protein>
<name>A0ABS5R364_9LACO</name>
<reference evidence="1 2" key="1">
    <citation type="submission" date="2020-02" db="EMBL/GenBank/DDBJ databases">
        <title>Fructobacillus sp. isolated from paper mulberry of Taiwan.</title>
        <authorList>
            <person name="Lin S.-T."/>
        </authorList>
    </citation>
    <scope>NUCLEOTIDE SEQUENCE [LARGE SCALE GENOMIC DNA]</scope>
    <source>
        <strain evidence="1 2">M2-14</strain>
    </source>
</reference>
<accession>A0ABS5R364</accession>
<comment type="caution">
    <text evidence="1">The sequence shown here is derived from an EMBL/GenBank/DDBJ whole genome shotgun (WGS) entry which is preliminary data.</text>
</comment>
<dbReference type="EMBL" id="JAAMFK010000006">
    <property type="protein sequence ID" value="MBS9338999.1"/>
    <property type="molecule type" value="Genomic_DNA"/>
</dbReference>
<dbReference type="Proteomes" id="UP001519504">
    <property type="component" value="Unassembled WGS sequence"/>
</dbReference>
<keyword evidence="2" id="KW-1185">Reference proteome</keyword>
<evidence type="ECO:0000313" key="2">
    <source>
        <dbReference type="Proteomes" id="UP001519504"/>
    </source>
</evidence>
<proteinExistence type="predicted"/>